<dbReference type="EMBL" id="JAEUBG010000377">
    <property type="protein sequence ID" value="KAH3688364.1"/>
    <property type="molecule type" value="Genomic_DNA"/>
</dbReference>
<evidence type="ECO:0000313" key="2">
    <source>
        <dbReference type="EMBL" id="KAH3688364.1"/>
    </source>
</evidence>
<dbReference type="Proteomes" id="UP000774326">
    <property type="component" value="Unassembled WGS sequence"/>
</dbReference>
<dbReference type="OrthoDB" id="2290221at2759"/>
<feature type="compositionally biased region" description="Polar residues" evidence="1">
    <location>
        <begin position="20"/>
        <end position="31"/>
    </location>
</feature>
<keyword evidence="3" id="KW-1185">Reference proteome</keyword>
<proteinExistence type="predicted"/>
<name>A0A9P8QG27_WICPI</name>
<gene>
    <name evidence="2" type="ORF">WICPIJ_000651</name>
</gene>
<dbReference type="GO" id="GO:0038203">
    <property type="term" value="P:TORC2 signaling"/>
    <property type="evidence" value="ECO:0007669"/>
    <property type="project" value="TreeGrafter"/>
</dbReference>
<dbReference type="PANTHER" id="PTHR32428:SF2">
    <property type="entry name" value="TARGET OF RAPAMYCIN COMPLEX 2 SUBUNIT BIT61-RELATED"/>
    <property type="match status" value="1"/>
</dbReference>
<dbReference type="InterPro" id="IPR013745">
    <property type="entry name" value="Bit61/PRR5"/>
</dbReference>
<accession>A0A9P8QG27</accession>
<protein>
    <recommendedName>
        <fullName evidence="4">Target of rapamycin complex 2 subunit BIT2</fullName>
    </recommendedName>
</protein>
<dbReference type="GO" id="GO:0031932">
    <property type="term" value="C:TORC2 complex"/>
    <property type="evidence" value="ECO:0007669"/>
    <property type="project" value="TreeGrafter"/>
</dbReference>
<evidence type="ECO:0000256" key="1">
    <source>
        <dbReference type="SAM" id="MobiDB-lite"/>
    </source>
</evidence>
<reference evidence="2" key="1">
    <citation type="journal article" date="2021" name="Open Biol.">
        <title>Shared evolutionary footprints suggest mitochondrial oxidative damage underlies multiple complex I losses in fungi.</title>
        <authorList>
            <person name="Schikora-Tamarit M.A."/>
            <person name="Marcet-Houben M."/>
            <person name="Nosek J."/>
            <person name="Gabaldon T."/>
        </authorList>
    </citation>
    <scope>NUCLEOTIDE SEQUENCE</scope>
    <source>
        <strain evidence="2">CBS2887</strain>
    </source>
</reference>
<reference evidence="2" key="2">
    <citation type="submission" date="2021-01" db="EMBL/GenBank/DDBJ databases">
        <authorList>
            <person name="Schikora-Tamarit M.A."/>
        </authorList>
    </citation>
    <scope>NUCLEOTIDE SEQUENCE</scope>
    <source>
        <strain evidence="2">CBS2887</strain>
    </source>
</reference>
<dbReference type="PANTHER" id="PTHR32428">
    <property type="entry name" value="TARGET OF RAPAMYCIN COMPLEX 2 SUBUNIT BIT61-RELATED"/>
    <property type="match status" value="1"/>
</dbReference>
<organism evidence="2 3">
    <name type="scientific">Wickerhamomyces pijperi</name>
    <name type="common">Yeast</name>
    <name type="synonym">Pichia pijperi</name>
    <dbReference type="NCBI Taxonomy" id="599730"/>
    <lineage>
        <taxon>Eukaryota</taxon>
        <taxon>Fungi</taxon>
        <taxon>Dikarya</taxon>
        <taxon>Ascomycota</taxon>
        <taxon>Saccharomycotina</taxon>
        <taxon>Saccharomycetes</taxon>
        <taxon>Phaffomycetales</taxon>
        <taxon>Wickerhamomycetaceae</taxon>
        <taxon>Wickerhamomyces</taxon>
    </lineage>
</organism>
<dbReference type="Pfam" id="PF08539">
    <property type="entry name" value="HbrB"/>
    <property type="match status" value="1"/>
</dbReference>
<dbReference type="AlphaFoldDB" id="A0A9P8QG27"/>
<evidence type="ECO:0000313" key="3">
    <source>
        <dbReference type="Proteomes" id="UP000774326"/>
    </source>
</evidence>
<evidence type="ECO:0008006" key="4">
    <source>
        <dbReference type="Google" id="ProtNLM"/>
    </source>
</evidence>
<feature type="region of interest" description="Disordered" evidence="1">
    <location>
        <begin position="20"/>
        <end position="52"/>
    </location>
</feature>
<sequence length="438" mass="49508">MDNQNLTRWRSASTLANNITFTHTRGQGSQTIDDDESEDESPKSPMMTQQTRSNNASAMFYTNKNGSSSTLHSITHTLSNVGFTSVLPNSANTNGSDIPLSSSLTAQNTLVNSASNVQSPTVVKNKVETALSRAKLFAKTKTKELQKKTKSDFEKSYHHQHQNFLKKTGHSGLSSSSSTSQVLDSANTLYSFDPVIQVSENDTLLRTVSNEAYIKNLNYEERDQLADEIWRNITSCISPIFKMDKSRESFLKTPIEDLNKFVSVYLRIRIENGTAGSNIIGEIQEFLREGLGILENQLNLAEDPNRGVLYQVLIIWKFFIDKIYFYLLGILTPLESEFKGRGPLLRNRQTYWSESVDIGTFSSTEQLSTRKLILCSFREFVLLPYFDAEIDVPEYLPLEDLKILTQCFGMIKSVQSTNYSQRIVDHIFGLLFKCNPVE</sequence>
<comment type="caution">
    <text evidence="2">The sequence shown here is derived from an EMBL/GenBank/DDBJ whole genome shotgun (WGS) entry which is preliminary data.</text>
</comment>